<dbReference type="PANTHER" id="PTHR12080:SF55">
    <property type="entry name" value="LYMPHOCYTE FUNCTION-ASSOCIATED ANTIGEN 3"/>
    <property type="match status" value="1"/>
</dbReference>
<evidence type="ECO:0000256" key="2">
    <source>
        <dbReference type="ARBA" id="ARBA00022729"/>
    </source>
</evidence>
<feature type="transmembrane region" description="Helical" evidence="6">
    <location>
        <begin position="214"/>
        <end position="235"/>
    </location>
</feature>
<feature type="compositionally biased region" description="Polar residues" evidence="5">
    <location>
        <begin position="609"/>
        <end position="623"/>
    </location>
</feature>
<feature type="compositionally biased region" description="Basic and acidic residues" evidence="5">
    <location>
        <begin position="643"/>
        <end position="653"/>
    </location>
</feature>
<feature type="region of interest" description="Disordered" evidence="5">
    <location>
        <begin position="558"/>
        <end position="798"/>
    </location>
</feature>
<evidence type="ECO:0000313" key="9">
    <source>
        <dbReference type="Ensembl" id="ENSNMLP00000028390.1"/>
    </source>
</evidence>
<keyword evidence="6" id="KW-0812">Transmembrane</keyword>
<feature type="region of interest" description="Disordered" evidence="5">
    <location>
        <begin position="343"/>
        <end position="537"/>
    </location>
</feature>
<evidence type="ECO:0000256" key="4">
    <source>
        <dbReference type="ARBA" id="ARBA00023180"/>
    </source>
</evidence>
<dbReference type="InterPro" id="IPR007110">
    <property type="entry name" value="Ig-like_dom"/>
</dbReference>
<dbReference type="PANTHER" id="PTHR12080">
    <property type="entry name" value="SIGNALING LYMPHOCYTIC ACTIVATION MOLECULE"/>
    <property type="match status" value="1"/>
</dbReference>
<name>A0A8C6U490_9GOBI</name>
<feature type="domain" description="Ig-like" evidence="8">
    <location>
        <begin position="121"/>
        <end position="195"/>
    </location>
</feature>
<evidence type="ECO:0000313" key="10">
    <source>
        <dbReference type="Proteomes" id="UP000694523"/>
    </source>
</evidence>
<protein>
    <recommendedName>
        <fullName evidence="8">Ig-like domain-containing protein</fullName>
    </recommendedName>
</protein>
<feature type="chain" id="PRO_5034468020" description="Ig-like domain-containing protein" evidence="7">
    <location>
        <begin position="20"/>
        <end position="798"/>
    </location>
</feature>
<proteinExistence type="predicted"/>
<evidence type="ECO:0000259" key="8">
    <source>
        <dbReference type="PROSITE" id="PS50835"/>
    </source>
</evidence>
<evidence type="ECO:0000256" key="6">
    <source>
        <dbReference type="SAM" id="Phobius"/>
    </source>
</evidence>
<feature type="compositionally biased region" description="Basic and acidic residues" evidence="5">
    <location>
        <begin position="509"/>
        <end position="524"/>
    </location>
</feature>
<keyword evidence="10" id="KW-1185">Reference proteome</keyword>
<keyword evidence="6" id="KW-1133">Transmembrane helix</keyword>
<dbReference type="InterPro" id="IPR013783">
    <property type="entry name" value="Ig-like_fold"/>
</dbReference>
<feature type="compositionally biased region" description="Basic and acidic residues" evidence="5">
    <location>
        <begin position="428"/>
        <end position="437"/>
    </location>
</feature>
<evidence type="ECO:0000256" key="1">
    <source>
        <dbReference type="ARBA" id="ARBA00004370"/>
    </source>
</evidence>
<feature type="compositionally biased region" description="Polar residues" evidence="5">
    <location>
        <begin position="754"/>
        <end position="768"/>
    </location>
</feature>
<accession>A0A8C6U490</accession>
<comment type="subcellular location">
    <subcellularLocation>
        <location evidence="1">Membrane</location>
    </subcellularLocation>
</comment>
<evidence type="ECO:0000256" key="5">
    <source>
        <dbReference type="SAM" id="MobiDB-lite"/>
    </source>
</evidence>
<dbReference type="Proteomes" id="UP000694523">
    <property type="component" value="Unplaced"/>
</dbReference>
<dbReference type="AlphaFoldDB" id="A0A8C6U490"/>
<reference evidence="9" key="2">
    <citation type="submission" date="2025-09" db="UniProtKB">
        <authorList>
            <consortium name="Ensembl"/>
        </authorList>
    </citation>
    <scope>IDENTIFICATION</scope>
</reference>
<evidence type="ECO:0000256" key="3">
    <source>
        <dbReference type="ARBA" id="ARBA00023136"/>
    </source>
</evidence>
<dbReference type="InterPro" id="IPR015631">
    <property type="entry name" value="CD2/SLAM_rcpt"/>
</dbReference>
<feature type="compositionally biased region" description="Polar residues" evidence="5">
    <location>
        <begin position="655"/>
        <end position="666"/>
    </location>
</feature>
<organism evidence="9 10">
    <name type="scientific">Neogobius melanostomus</name>
    <name type="common">round goby</name>
    <dbReference type="NCBI Taxonomy" id="47308"/>
    <lineage>
        <taxon>Eukaryota</taxon>
        <taxon>Metazoa</taxon>
        <taxon>Chordata</taxon>
        <taxon>Craniata</taxon>
        <taxon>Vertebrata</taxon>
        <taxon>Euteleostomi</taxon>
        <taxon>Actinopterygii</taxon>
        <taxon>Neopterygii</taxon>
        <taxon>Teleostei</taxon>
        <taxon>Neoteleostei</taxon>
        <taxon>Acanthomorphata</taxon>
        <taxon>Gobiaria</taxon>
        <taxon>Gobiiformes</taxon>
        <taxon>Gobioidei</taxon>
        <taxon>Gobiidae</taxon>
        <taxon>Benthophilinae</taxon>
        <taxon>Neogobiini</taxon>
        <taxon>Neogobius</taxon>
    </lineage>
</organism>
<dbReference type="Ensembl" id="ENSNMLT00000031704.1">
    <property type="protein sequence ID" value="ENSNMLP00000028390.1"/>
    <property type="gene ID" value="ENSNMLG00000018062.1"/>
</dbReference>
<reference evidence="9" key="1">
    <citation type="submission" date="2025-08" db="UniProtKB">
        <authorList>
            <consortium name="Ensembl"/>
        </authorList>
    </citation>
    <scope>IDENTIFICATION</scope>
</reference>
<sequence>MVVLFICVCLILKLTLVAGQPGAVHYVLKGREATLPTGLPKAPDDILWKHNGDKVITFDSKEERVFPPYEGRVTLSWATAELTIADVRYEDSGEYELDAFIKNKLHRSQYMLKVLDKVSKPVIRCELNDESRNSTSVRGTLHCSSDSNTPEVLTFKWNLEGKSHLGQALNIALGDEHDHIEYSCTASNPTHAETNVFMAKDCHTAERTSKALDVIVPIIIASLILLAFCIFPFIFRHQIKRACFRRKKSDDLEKQRTVADKGSSSKGDIHRQETFASKQPLIQQNEEAFPQRQEIDKELKEVGSLGKVKGFKKSINREHTEPQQISFQGLTGLGIAKAVWPRNDTDSVETATSRPASPIRNGQVDSEGQTDRDTDFDLTETQALLSKPDEHASKGQTDSTGVPDAHHSEHEDVQKSDEAGDSSSIHSGQEEDNKAPEQADTLFQAHLQTGAPPVDALQFINKELAECSEESEPIEPEREEQVSPAEDSPPAPEDKDPHDNLEKQITVADKGKDSPLKGDIHRQEPLNQQNEGGFIQRQEIDKELKEVELLEKVKKRVEKFQNQEGNDTDCVETATSRPASPIRNGQVDSKGETDNNAPKTEGDRDTNSDHSSYGFEQTKTQALLPNPDDHESKGQTDSTGVPDAHHSDHEDVQRSVVTGDSSSIHSGQEEEDTKAPEQAGDGASSQSDQNQHSHSGPNVEEVRGDKESDSSTDSSSKESKESKQTSTTEITPTGESEQPELQSQTDSEGKTEKTPNTAAVDDSSSVHSGQEEATKAPEQAGLEKESDESTHPPDSQHS</sequence>
<feature type="compositionally biased region" description="Basic and acidic residues" evidence="5">
    <location>
        <begin position="769"/>
        <end position="798"/>
    </location>
</feature>
<keyword evidence="3 6" id="KW-0472">Membrane</keyword>
<feature type="signal peptide" evidence="7">
    <location>
        <begin position="1"/>
        <end position="19"/>
    </location>
</feature>
<feature type="compositionally biased region" description="Basic and acidic residues" evidence="5">
    <location>
        <begin position="700"/>
        <end position="723"/>
    </location>
</feature>
<dbReference type="PROSITE" id="PS50835">
    <property type="entry name" value="IG_LIKE"/>
    <property type="match status" value="1"/>
</dbReference>
<feature type="compositionally biased region" description="Basic and acidic residues" evidence="5">
    <location>
        <begin position="404"/>
        <end position="418"/>
    </location>
</feature>
<feature type="compositionally biased region" description="Basic and acidic residues" evidence="5">
    <location>
        <begin position="492"/>
        <end position="502"/>
    </location>
</feature>
<feature type="compositionally biased region" description="Polar residues" evidence="5">
    <location>
        <begin position="730"/>
        <end position="746"/>
    </location>
</feature>
<dbReference type="Gene3D" id="2.60.40.10">
    <property type="entry name" value="Immunoglobulins"/>
    <property type="match status" value="2"/>
</dbReference>
<feature type="compositionally biased region" description="Low complexity" evidence="5">
    <location>
        <begin position="684"/>
        <end position="695"/>
    </location>
</feature>
<dbReference type="SUPFAM" id="SSF48726">
    <property type="entry name" value="Immunoglobulin"/>
    <property type="match status" value="1"/>
</dbReference>
<dbReference type="InterPro" id="IPR036179">
    <property type="entry name" value="Ig-like_dom_sf"/>
</dbReference>
<keyword evidence="4" id="KW-0325">Glycoprotein</keyword>
<evidence type="ECO:0000256" key="7">
    <source>
        <dbReference type="SAM" id="SignalP"/>
    </source>
</evidence>
<dbReference type="GO" id="GO:0016020">
    <property type="term" value="C:membrane"/>
    <property type="evidence" value="ECO:0007669"/>
    <property type="project" value="UniProtKB-SubCell"/>
</dbReference>
<keyword evidence="2 7" id="KW-0732">Signal</keyword>